<feature type="compositionally biased region" description="Low complexity" evidence="1">
    <location>
        <begin position="157"/>
        <end position="169"/>
    </location>
</feature>
<feature type="region of interest" description="Disordered" evidence="1">
    <location>
        <begin position="55"/>
        <end position="105"/>
    </location>
</feature>
<protein>
    <recommendedName>
        <fullName evidence="2">Gag1-like clamp domain-containing protein</fullName>
    </recommendedName>
</protein>
<reference evidence="3" key="2">
    <citation type="journal article" date="2023" name="IMA Fungus">
        <title>Comparative genomic study of the Penicillium genus elucidates a diverse pangenome and 15 lateral gene transfer events.</title>
        <authorList>
            <person name="Petersen C."/>
            <person name="Sorensen T."/>
            <person name="Nielsen M.R."/>
            <person name="Sondergaard T.E."/>
            <person name="Sorensen J.L."/>
            <person name="Fitzpatrick D.A."/>
            <person name="Frisvad J.C."/>
            <person name="Nielsen K.L."/>
        </authorList>
    </citation>
    <scope>NUCLEOTIDE SEQUENCE</scope>
    <source>
        <strain evidence="3">IBT 16849</strain>
    </source>
</reference>
<feature type="compositionally biased region" description="Polar residues" evidence="1">
    <location>
        <begin position="57"/>
        <end position="68"/>
    </location>
</feature>
<dbReference type="InterPro" id="IPR025124">
    <property type="entry name" value="Gag1-like_clamp"/>
</dbReference>
<dbReference type="Proteomes" id="UP001150879">
    <property type="component" value="Unassembled WGS sequence"/>
</dbReference>
<reference evidence="3" key="1">
    <citation type="submission" date="2022-11" db="EMBL/GenBank/DDBJ databases">
        <authorList>
            <person name="Petersen C."/>
        </authorList>
    </citation>
    <scope>NUCLEOTIDE SEQUENCE</scope>
    <source>
        <strain evidence="3">IBT 16849</strain>
    </source>
</reference>
<feature type="compositionally biased region" description="Polar residues" evidence="1">
    <location>
        <begin position="141"/>
        <end position="156"/>
    </location>
</feature>
<dbReference type="AlphaFoldDB" id="A0A9W9M722"/>
<feature type="region of interest" description="Disordered" evidence="1">
    <location>
        <begin position="344"/>
        <end position="366"/>
    </location>
</feature>
<evidence type="ECO:0000313" key="4">
    <source>
        <dbReference type="Proteomes" id="UP001150879"/>
    </source>
</evidence>
<comment type="caution">
    <text evidence="3">The sequence shown here is derived from an EMBL/GenBank/DDBJ whole genome shotgun (WGS) entry which is preliminary data.</text>
</comment>
<organism evidence="3 4">
    <name type="scientific">Penicillium cf. griseofulvum</name>
    <dbReference type="NCBI Taxonomy" id="2972120"/>
    <lineage>
        <taxon>Eukaryota</taxon>
        <taxon>Fungi</taxon>
        <taxon>Dikarya</taxon>
        <taxon>Ascomycota</taxon>
        <taxon>Pezizomycotina</taxon>
        <taxon>Eurotiomycetes</taxon>
        <taxon>Eurotiomycetidae</taxon>
        <taxon>Eurotiales</taxon>
        <taxon>Aspergillaceae</taxon>
        <taxon>Penicillium</taxon>
    </lineage>
</organism>
<keyword evidence="4" id="KW-1185">Reference proteome</keyword>
<accession>A0A9W9M722</accession>
<dbReference type="EMBL" id="JAPQKP010000005">
    <property type="protein sequence ID" value="KAJ5189562.1"/>
    <property type="molecule type" value="Genomic_DNA"/>
</dbReference>
<evidence type="ECO:0000256" key="1">
    <source>
        <dbReference type="SAM" id="MobiDB-lite"/>
    </source>
</evidence>
<feature type="compositionally biased region" description="Basic and acidic residues" evidence="1">
    <location>
        <begin position="350"/>
        <end position="366"/>
    </location>
</feature>
<gene>
    <name evidence="3" type="ORF">N7472_008576</name>
</gene>
<dbReference type="InterPro" id="IPR053274">
    <property type="entry name" value="Fluconazole_resistance"/>
</dbReference>
<feature type="compositionally biased region" description="Basic and acidic residues" evidence="1">
    <location>
        <begin position="191"/>
        <end position="204"/>
    </location>
</feature>
<feature type="compositionally biased region" description="Acidic residues" evidence="1">
    <location>
        <begin position="256"/>
        <end position="269"/>
    </location>
</feature>
<name>A0A9W9M722_9EURO</name>
<evidence type="ECO:0000313" key="3">
    <source>
        <dbReference type="EMBL" id="KAJ5189562.1"/>
    </source>
</evidence>
<feature type="region of interest" description="Disordered" evidence="1">
    <location>
        <begin position="122"/>
        <end position="237"/>
    </location>
</feature>
<dbReference type="PANTHER" id="PTHR28065">
    <property type="entry name" value="FREQUENIN"/>
    <property type="match status" value="1"/>
</dbReference>
<evidence type="ECO:0000259" key="2">
    <source>
        <dbReference type="Pfam" id="PF13259"/>
    </source>
</evidence>
<sequence>MMAGSRDSSVREAKVFIKEVVRNDWDFESGVPSPSSADGTLCHNREVCEWRVREFDTPTSELEPQSSDSEAEYGQSAPVTSTPGDAGIERRRKRRRQMDDEMAWNEGLRVWMARRDAWCGAKTRRQIRAEETKRALAGVQSDATDQSDGVGSGENNPTSSGSSQSTPPGMGNEGIGASDLAARTETSLAVADREKSEELQHRTDMTSGQQEDQEEGSTAPEEGAKRKASSETSITVPDHKFAAVVPTQPILPAVEDQTEEEKEEEELDEPLCPVAPPFISNDNPVRATINPAIYPSIYTKVVVQGMTPTVPVNLAHLTKAMVQGWKADGQWPPKPAVTSIVLADDASVPKTDRSPEEAPQGREKEQHYQCCEESFPFWIASLPSPRQPGYREWRCYWTNRLNGSCYLSMDHK</sequence>
<dbReference type="PANTHER" id="PTHR28065:SF1">
    <property type="entry name" value="DUF4050 DOMAIN-CONTAINING PROTEIN"/>
    <property type="match status" value="1"/>
</dbReference>
<feature type="domain" description="Gag1-like clamp" evidence="2">
    <location>
        <begin position="88"/>
        <end position="332"/>
    </location>
</feature>
<proteinExistence type="predicted"/>
<feature type="region of interest" description="Disordered" evidence="1">
    <location>
        <begin position="256"/>
        <end position="275"/>
    </location>
</feature>
<dbReference type="Pfam" id="PF13259">
    <property type="entry name" value="clamp_Gag1-like"/>
    <property type="match status" value="1"/>
</dbReference>